<dbReference type="EMBL" id="UOFI01000085">
    <property type="protein sequence ID" value="VAW66789.1"/>
    <property type="molecule type" value="Genomic_DNA"/>
</dbReference>
<dbReference type="GO" id="GO:0005739">
    <property type="term" value="C:mitochondrion"/>
    <property type="evidence" value="ECO:0007669"/>
    <property type="project" value="UniProtKB-SubCell"/>
</dbReference>
<feature type="transmembrane region" description="Helical" evidence="5">
    <location>
        <begin position="6"/>
        <end position="24"/>
    </location>
</feature>
<evidence type="ECO:0000256" key="1">
    <source>
        <dbReference type="ARBA" id="ARBA00004173"/>
    </source>
</evidence>
<evidence type="ECO:0000256" key="2">
    <source>
        <dbReference type="ARBA" id="ARBA00022692"/>
    </source>
</evidence>
<keyword evidence="3 5" id="KW-1133">Transmembrane helix</keyword>
<proteinExistence type="predicted"/>
<evidence type="ECO:0000259" key="6">
    <source>
        <dbReference type="PROSITE" id="PS51503"/>
    </source>
</evidence>
<reference evidence="7" key="1">
    <citation type="submission" date="2018-06" db="EMBL/GenBank/DDBJ databases">
        <authorList>
            <person name="Zhirakovskaya E."/>
        </authorList>
    </citation>
    <scope>NUCLEOTIDE SEQUENCE</scope>
</reference>
<sequence length="63" mass="6923">MTPIMFFIVIAFLGTFAMLIAGGVSMVRGGKFDLAHSNEFMRGRLLMHAITLGFVVIAIFAWS</sequence>
<keyword evidence="4 5" id="KW-0472">Membrane</keyword>
<feature type="transmembrane region" description="Helical" evidence="5">
    <location>
        <begin position="45"/>
        <end position="62"/>
    </location>
</feature>
<evidence type="ECO:0000256" key="3">
    <source>
        <dbReference type="ARBA" id="ARBA00022989"/>
    </source>
</evidence>
<evidence type="ECO:0000256" key="5">
    <source>
        <dbReference type="SAM" id="Phobius"/>
    </source>
</evidence>
<dbReference type="InterPro" id="IPR007667">
    <property type="entry name" value="Hypoxia_induced_domain"/>
</dbReference>
<protein>
    <recommendedName>
        <fullName evidence="6">HIG1 domain-containing protein</fullName>
    </recommendedName>
</protein>
<dbReference type="AlphaFoldDB" id="A0A3B0XXZ6"/>
<name>A0A3B0XXZ6_9ZZZZ</name>
<keyword evidence="2 5" id="KW-0812">Transmembrane</keyword>
<evidence type="ECO:0000256" key="4">
    <source>
        <dbReference type="ARBA" id="ARBA00023136"/>
    </source>
</evidence>
<accession>A0A3B0XXZ6</accession>
<dbReference type="Pfam" id="PF04588">
    <property type="entry name" value="HIG_1_N"/>
    <property type="match status" value="1"/>
</dbReference>
<gene>
    <name evidence="7" type="ORF">MNBD_GAMMA09-2832</name>
</gene>
<feature type="domain" description="HIG1" evidence="6">
    <location>
        <begin position="1"/>
        <end position="63"/>
    </location>
</feature>
<evidence type="ECO:0000313" key="7">
    <source>
        <dbReference type="EMBL" id="VAW66789.1"/>
    </source>
</evidence>
<organism evidence="7">
    <name type="scientific">hydrothermal vent metagenome</name>
    <dbReference type="NCBI Taxonomy" id="652676"/>
    <lineage>
        <taxon>unclassified sequences</taxon>
        <taxon>metagenomes</taxon>
        <taxon>ecological metagenomes</taxon>
    </lineage>
</organism>
<dbReference type="PROSITE" id="PS51503">
    <property type="entry name" value="HIG1"/>
    <property type="match status" value="1"/>
</dbReference>
<comment type="subcellular location">
    <subcellularLocation>
        <location evidence="1">Mitochondrion</location>
    </subcellularLocation>
</comment>